<sequence>MTHATRLVHNLAGKPPVEGASAKAFTSTAPTICCVCGETENNTAPAKKVLGENFTDRGMFTREDSDRACWACVAICSGKPPRSFRQWTVIATPGRELPPSQEKAAAWIGQHNGLCLTSKKDTTPVIDTLWDPPAGQWLVSVADSGQKHVLPYATVCEGNSGVIRFETINVPYRCDDWRQVFTATLGLRRLGIPSDAILTGTPKYLKTREMLTQWQKLDGELAAWHRSPLLRLALWTITKGITENDNYPHA</sequence>
<keyword evidence="2" id="KW-1185">Reference proteome</keyword>
<gene>
    <name evidence="1" type="ORF">FYJ24_06945</name>
</gene>
<reference evidence="1 2" key="1">
    <citation type="submission" date="2019-08" db="EMBL/GenBank/DDBJ databases">
        <title>In-depth cultivation of the pig gut microbiome towards novel bacterial diversity and tailored functional studies.</title>
        <authorList>
            <person name="Wylensek D."/>
            <person name="Hitch T.C.A."/>
            <person name="Clavel T."/>
        </authorList>
    </citation>
    <scope>NUCLEOTIDE SEQUENCE [LARGE SCALE GENOMIC DNA]</scope>
    <source>
        <strain evidence="1 2">WB03_NA08</strain>
    </source>
</reference>
<organism evidence="1 2">
    <name type="scientific">Scrofimicrobium canadense</name>
    <dbReference type="NCBI Taxonomy" id="2652290"/>
    <lineage>
        <taxon>Bacteria</taxon>
        <taxon>Bacillati</taxon>
        <taxon>Actinomycetota</taxon>
        <taxon>Actinomycetes</taxon>
        <taxon>Actinomycetales</taxon>
        <taxon>Actinomycetaceae</taxon>
        <taxon>Scrofimicrobium</taxon>
    </lineage>
</organism>
<proteinExistence type="predicted"/>
<name>A0A6N7VRU9_9ACTO</name>
<protein>
    <submittedName>
        <fullName evidence="1">Uncharacterized protein</fullName>
    </submittedName>
</protein>
<dbReference type="Proteomes" id="UP000470875">
    <property type="component" value="Unassembled WGS sequence"/>
</dbReference>
<evidence type="ECO:0000313" key="1">
    <source>
        <dbReference type="EMBL" id="MSS84504.1"/>
    </source>
</evidence>
<dbReference type="RefSeq" id="WP_154544913.1">
    <property type="nucleotide sequence ID" value="NZ_VULO01000007.1"/>
</dbReference>
<dbReference type="AlphaFoldDB" id="A0A6N7VRU9"/>
<evidence type="ECO:0000313" key="2">
    <source>
        <dbReference type="Proteomes" id="UP000470875"/>
    </source>
</evidence>
<accession>A0A6N7VRU9</accession>
<comment type="caution">
    <text evidence="1">The sequence shown here is derived from an EMBL/GenBank/DDBJ whole genome shotgun (WGS) entry which is preliminary data.</text>
</comment>
<dbReference type="EMBL" id="VULO01000007">
    <property type="protein sequence ID" value="MSS84504.1"/>
    <property type="molecule type" value="Genomic_DNA"/>
</dbReference>